<dbReference type="Proteomes" id="UP000305888">
    <property type="component" value="Chromosome"/>
</dbReference>
<keyword evidence="2" id="KW-1185">Reference proteome</keyword>
<protein>
    <submittedName>
        <fullName evidence="1">DUF992 domain-containing protein</fullName>
    </submittedName>
</protein>
<dbReference type="AlphaFoldDB" id="A0A5B8FGB2"/>
<dbReference type="Pfam" id="PF06186">
    <property type="entry name" value="DUF992"/>
    <property type="match status" value="1"/>
</dbReference>
<dbReference type="InterPro" id="IPR009333">
    <property type="entry name" value="DUF992"/>
</dbReference>
<gene>
    <name evidence="1" type="ORF">FDP22_01845</name>
</gene>
<proteinExistence type="predicted"/>
<dbReference type="OrthoDB" id="7362478at2"/>
<reference evidence="1 2" key="1">
    <citation type="submission" date="2019-06" db="EMBL/GenBank/DDBJ databases">
        <title>Genome sequence of Rhodobacteraceae bacterium D4M1.</title>
        <authorList>
            <person name="Cao J."/>
        </authorList>
    </citation>
    <scope>NUCLEOTIDE SEQUENCE [LARGE SCALE GENOMIC DNA]</scope>
    <source>
        <strain evidence="1 2">D4M1</strain>
    </source>
</reference>
<organism evidence="1 2">
    <name type="scientific">Paroceanicella profunda</name>
    <dbReference type="NCBI Taxonomy" id="2579971"/>
    <lineage>
        <taxon>Bacteria</taxon>
        <taxon>Pseudomonadati</taxon>
        <taxon>Pseudomonadota</taxon>
        <taxon>Alphaproteobacteria</taxon>
        <taxon>Rhodobacterales</taxon>
        <taxon>Paracoccaceae</taxon>
        <taxon>Paroceanicella</taxon>
    </lineage>
</organism>
<accession>A0A5B8FGB2</accession>
<dbReference type="KEGG" id="ppru:FDP22_01845"/>
<sequence length="231" mass="23446">MRAGRRGGAAPCCGRGTERIRMSAGRAPAPRGGNGCAKTCRAARGSAELCVACGVLPPIRTPKGEVMKRSSVLVASMIALGGFGVAAQAEDAAKIDVGVLTCDLTGKSNIVVLSNSQYVCTLDAQNDAWDQVYVGDIDKIGIDLNAVSQQTIKWGVLTTSGEYNPKMMEGTYIGASADAALGLGAGAKVLVGGSGDAISLQPLSVSGQEGIGIAAGLERMTLTKVGEKTEG</sequence>
<name>A0A5B8FGB2_9RHOB</name>
<dbReference type="EMBL" id="CP040818">
    <property type="protein sequence ID" value="QDL90638.1"/>
    <property type="molecule type" value="Genomic_DNA"/>
</dbReference>
<evidence type="ECO:0000313" key="1">
    <source>
        <dbReference type="EMBL" id="QDL90638.1"/>
    </source>
</evidence>
<evidence type="ECO:0000313" key="2">
    <source>
        <dbReference type="Proteomes" id="UP000305888"/>
    </source>
</evidence>